<proteinExistence type="predicted"/>
<sequence length="299" mass="33661">MDERWSMARFRAMESETEEEQITCPTALLNSFAFKVPDVMEAKMDSIQCQLNMVTEQLASFAGQKTKTTAPQKSNQLECLLATNHSINPAPSYALAMSKHTQPATPPAPKKHMAKKAQKAESESSLEIKQLILGGNALASLKKKDLITLINNMLKAKEIKLQEIGFETIQIRAVYQHPSNDLILYTDSVEQANTLKEKVGIWLPLVSQVLVYKLQSHHIVVHGIPTTFNPNSSEDLEDLMAMNAKALTSKPTWICWIDQDNLDGKRYSSLILAMPNSDSAQNAVDRQIFWRRKLKRTEH</sequence>
<dbReference type="Proteomes" id="UP000886653">
    <property type="component" value="Unassembled WGS sequence"/>
</dbReference>
<name>A0A9P6N6I6_9BASI</name>
<accession>A0A9P6N6I6</accession>
<dbReference type="EMBL" id="MU167434">
    <property type="protein sequence ID" value="KAG0140561.1"/>
    <property type="molecule type" value="Genomic_DNA"/>
</dbReference>
<organism evidence="1 2">
    <name type="scientific">Cronartium quercuum f. sp. fusiforme G11</name>
    <dbReference type="NCBI Taxonomy" id="708437"/>
    <lineage>
        <taxon>Eukaryota</taxon>
        <taxon>Fungi</taxon>
        <taxon>Dikarya</taxon>
        <taxon>Basidiomycota</taxon>
        <taxon>Pucciniomycotina</taxon>
        <taxon>Pucciniomycetes</taxon>
        <taxon>Pucciniales</taxon>
        <taxon>Coleosporiaceae</taxon>
        <taxon>Cronartium</taxon>
    </lineage>
</organism>
<dbReference type="AlphaFoldDB" id="A0A9P6N6I6"/>
<evidence type="ECO:0000313" key="2">
    <source>
        <dbReference type="Proteomes" id="UP000886653"/>
    </source>
</evidence>
<comment type="caution">
    <text evidence="1">The sequence shown here is derived from an EMBL/GenBank/DDBJ whole genome shotgun (WGS) entry which is preliminary data.</text>
</comment>
<protein>
    <submittedName>
        <fullName evidence="1">Uncharacterized protein</fullName>
    </submittedName>
</protein>
<reference evidence="1" key="1">
    <citation type="submission" date="2013-11" db="EMBL/GenBank/DDBJ databases">
        <title>Genome sequence of the fusiform rust pathogen reveals effectors for host alternation and coevolution with pine.</title>
        <authorList>
            <consortium name="DOE Joint Genome Institute"/>
            <person name="Smith K."/>
            <person name="Pendleton A."/>
            <person name="Kubisiak T."/>
            <person name="Anderson C."/>
            <person name="Salamov A."/>
            <person name="Aerts A."/>
            <person name="Riley R."/>
            <person name="Clum A."/>
            <person name="Lindquist E."/>
            <person name="Ence D."/>
            <person name="Campbell M."/>
            <person name="Kronenberg Z."/>
            <person name="Feau N."/>
            <person name="Dhillon B."/>
            <person name="Hamelin R."/>
            <person name="Burleigh J."/>
            <person name="Smith J."/>
            <person name="Yandell M."/>
            <person name="Nelson C."/>
            <person name="Grigoriev I."/>
            <person name="Davis J."/>
        </authorList>
    </citation>
    <scope>NUCLEOTIDE SEQUENCE</scope>
    <source>
        <strain evidence="1">G11</strain>
    </source>
</reference>
<keyword evidence="2" id="KW-1185">Reference proteome</keyword>
<evidence type="ECO:0000313" key="1">
    <source>
        <dbReference type="EMBL" id="KAG0140561.1"/>
    </source>
</evidence>
<gene>
    <name evidence="1" type="ORF">CROQUDRAFT_99928</name>
</gene>